<dbReference type="InterPro" id="IPR020846">
    <property type="entry name" value="MFS_dom"/>
</dbReference>
<comment type="subcellular location">
    <subcellularLocation>
        <location evidence="1">Membrane</location>
        <topology evidence="1">Multi-pass membrane protein</topology>
    </subcellularLocation>
</comment>
<dbReference type="Proteomes" id="UP001610335">
    <property type="component" value="Unassembled WGS sequence"/>
</dbReference>
<feature type="transmembrane region" description="Helical" evidence="6">
    <location>
        <begin position="58"/>
        <end position="76"/>
    </location>
</feature>
<organism evidence="8 9">
    <name type="scientific">Aspergillus cavernicola</name>
    <dbReference type="NCBI Taxonomy" id="176166"/>
    <lineage>
        <taxon>Eukaryota</taxon>
        <taxon>Fungi</taxon>
        <taxon>Dikarya</taxon>
        <taxon>Ascomycota</taxon>
        <taxon>Pezizomycotina</taxon>
        <taxon>Eurotiomycetes</taxon>
        <taxon>Eurotiomycetidae</taxon>
        <taxon>Eurotiales</taxon>
        <taxon>Aspergillaceae</taxon>
        <taxon>Aspergillus</taxon>
        <taxon>Aspergillus subgen. Nidulantes</taxon>
    </lineage>
</organism>
<dbReference type="Pfam" id="PF00083">
    <property type="entry name" value="Sugar_tr"/>
    <property type="match status" value="1"/>
</dbReference>
<keyword evidence="4 6" id="KW-1133">Transmembrane helix</keyword>
<dbReference type="InterPro" id="IPR036259">
    <property type="entry name" value="MFS_trans_sf"/>
</dbReference>
<evidence type="ECO:0000313" key="8">
    <source>
        <dbReference type="EMBL" id="KAL2828185.1"/>
    </source>
</evidence>
<evidence type="ECO:0000256" key="6">
    <source>
        <dbReference type="SAM" id="Phobius"/>
    </source>
</evidence>
<evidence type="ECO:0000313" key="9">
    <source>
        <dbReference type="Proteomes" id="UP001610335"/>
    </source>
</evidence>
<evidence type="ECO:0000256" key="5">
    <source>
        <dbReference type="ARBA" id="ARBA00023136"/>
    </source>
</evidence>
<proteinExistence type="inferred from homology"/>
<evidence type="ECO:0000256" key="3">
    <source>
        <dbReference type="ARBA" id="ARBA00022692"/>
    </source>
</evidence>
<keyword evidence="3 6" id="KW-0812">Transmembrane</keyword>
<name>A0ABR4IK87_9EURO</name>
<evidence type="ECO:0000256" key="1">
    <source>
        <dbReference type="ARBA" id="ARBA00004141"/>
    </source>
</evidence>
<feature type="transmembrane region" description="Helical" evidence="6">
    <location>
        <begin position="82"/>
        <end position="104"/>
    </location>
</feature>
<sequence length="178" mass="18808">MFLNASRKEANRIDRYVQDGEAILPAKWQTAFNTVASVGSVCGAIFCPWISDRIGRKGLMLLGLLLLTGGILGEMFTLSPGVFVAVKILLGCGLGFMLILASLVMSKISPVPLRGVATSGVNSGISAGQLLSSAVIKGFGTRTDHWAFQSPFAIQLCFVVFLLFGSSICTGDNLAFDA</sequence>
<dbReference type="InterPro" id="IPR005828">
    <property type="entry name" value="MFS_sugar_transport-like"/>
</dbReference>
<dbReference type="PANTHER" id="PTHR48022:SF51">
    <property type="entry name" value="ALPHA-GLUCOSIDE TRANSPORTER, PUTATIVE (AFU_ORTHOLOGUE AFUA_6G11920)-RELATED"/>
    <property type="match status" value="1"/>
</dbReference>
<comment type="similarity">
    <text evidence="2">Belongs to the major facilitator superfamily. Sugar transporter (TC 2.A.1.1) family.</text>
</comment>
<gene>
    <name evidence="8" type="ORF">BDW59DRAFT_159778</name>
</gene>
<feature type="transmembrane region" description="Helical" evidence="6">
    <location>
        <begin position="152"/>
        <end position="176"/>
    </location>
</feature>
<dbReference type="Gene3D" id="1.20.1250.20">
    <property type="entry name" value="MFS general substrate transporter like domains"/>
    <property type="match status" value="1"/>
</dbReference>
<protein>
    <submittedName>
        <fullName evidence="8">General substrate transporter</fullName>
    </submittedName>
</protein>
<dbReference type="EMBL" id="JBFXLS010000021">
    <property type="protein sequence ID" value="KAL2828185.1"/>
    <property type="molecule type" value="Genomic_DNA"/>
</dbReference>
<accession>A0ABR4IK87</accession>
<dbReference type="PROSITE" id="PS50850">
    <property type="entry name" value="MFS"/>
    <property type="match status" value="1"/>
</dbReference>
<keyword evidence="5 6" id="KW-0472">Membrane</keyword>
<reference evidence="8 9" key="1">
    <citation type="submission" date="2024-07" db="EMBL/GenBank/DDBJ databases">
        <title>Section-level genome sequencing and comparative genomics of Aspergillus sections Usti and Cavernicolus.</title>
        <authorList>
            <consortium name="Lawrence Berkeley National Laboratory"/>
            <person name="Nybo J.L."/>
            <person name="Vesth T.C."/>
            <person name="Theobald S."/>
            <person name="Frisvad J.C."/>
            <person name="Larsen T.O."/>
            <person name="Kjaerboelling I."/>
            <person name="Rothschild-Mancinelli K."/>
            <person name="Lyhne E.K."/>
            <person name="Kogle M.E."/>
            <person name="Barry K."/>
            <person name="Clum A."/>
            <person name="Na H."/>
            <person name="Ledsgaard L."/>
            <person name="Lin J."/>
            <person name="Lipzen A."/>
            <person name="Kuo A."/>
            <person name="Riley R."/>
            <person name="Mondo S."/>
            <person name="LaButti K."/>
            <person name="Haridas S."/>
            <person name="Pangalinan J."/>
            <person name="Salamov A.A."/>
            <person name="Simmons B.A."/>
            <person name="Magnuson J.K."/>
            <person name="Chen J."/>
            <person name="Drula E."/>
            <person name="Henrissat B."/>
            <person name="Wiebenga A."/>
            <person name="Lubbers R.J."/>
            <person name="Gomes A.C."/>
            <person name="Makela M.R."/>
            <person name="Stajich J."/>
            <person name="Grigoriev I.V."/>
            <person name="Mortensen U.H."/>
            <person name="De vries R.P."/>
            <person name="Baker S.E."/>
            <person name="Andersen M.R."/>
        </authorList>
    </citation>
    <scope>NUCLEOTIDE SEQUENCE [LARGE SCALE GENOMIC DNA]</scope>
    <source>
        <strain evidence="8 9">CBS 600.67</strain>
    </source>
</reference>
<evidence type="ECO:0000256" key="4">
    <source>
        <dbReference type="ARBA" id="ARBA00022989"/>
    </source>
</evidence>
<feature type="domain" description="Major facilitator superfamily (MFS) profile" evidence="7">
    <location>
        <begin position="1"/>
        <end position="178"/>
    </location>
</feature>
<evidence type="ECO:0000256" key="2">
    <source>
        <dbReference type="ARBA" id="ARBA00010992"/>
    </source>
</evidence>
<evidence type="ECO:0000259" key="7">
    <source>
        <dbReference type="PROSITE" id="PS50850"/>
    </source>
</evidence>
<dbReference type="InterPro" id="IPR050360">
    <property type="entry name" value="MFS_Sugar_Transporters"/>
</dbReference>
<keyword evidence="9" id="KW-1185">Reference proteome</keyword>
<dbReference type="PANTHER" id="PTHR48022">
    <property type="entry name" value="PLASTIDIC GLUCOSE TRANSPORTER 4"/>
    <property type="match status" value="1"/>
</dbReference>
<dbReference type="SUPFAM" id="SSF103473">
    <property type="entry name" value="MFS general substrate transporter"/>
    <property type="match status" value="1"/>
</dbReference>
<comment type="caution">
    <text evidence="8">The sequence shown here is derived from an EMBL/GenBank/DDBJ whole genome shotgun (WGS) entry which is preliminary data.</text>
</comment>